<evidence type="ECO:0000313" key="2">
    <source>
        <dbReference type="EMBL" id="GBN21389.1"/>
    </source>
</evidence>
<comment type="caution">
    <text evidence="2">The sequence shown here is derived from an EMBL/GenBank/DDBJ whole genome shotgun (WGS) entry which is preliminary data.</text>
</comment>
<proteinExistence type="predicted"/>
<feature type="region of interest" description="Disordered" evidence="1">
    <location>
        <begin position="45"/>
        <end position="82"/>
    </location>
</feature>
<evidence type="ECO:0000256" key="1">
    <source>
        <dbReference type="SAM" id="MobiDB-lite"/>
    </source>
</evidence>
<protein>
    <submittedName>
        <fullName evidence="2">Uncharacterized protein</fullName>
    </submittedName>
</protein>
<dbReference type="AlphaFoldDB" id="A0A4Y2M3T1"/>
<feature type="region of interest" description="Disordered" evidence="1">
    <location>
        <begin position="1"/>
        <end position="26"/>
    </location>
</feature>
<feature type="compositionally biased region" description="Polar residues" evidence="1">
    <location>
        <begin position="60"/>
        <end position="75"/>
    </location>
</feature>
<accession>A0A4Y2M3T1</accession>
<feature type="compositionally biased region" description="Basic and acidic residues" evidence="1">
    <location>
        <begin position="45"/>
        <end position="54"/>
    </location>
</feature>
<gene>
    <name evidence="2" type="ORF">AVEN_14908_1</name>
</gene>
<evidence type="ECO:0000313" key="3">
    <source>
        <dbReference type="Proteomes" id="UP000499080"/>
    </source>
</evidence>
<dbReference type="Proteomes" id="UP000499080">
    <property type="component" value="Unassembled WGS sequence"/>
</dbReference>
<keyword evidence="3" id="KW-1185">Reference proteome</keyword>
<organism evidence="2 3">
    <name type="scientific">Araneus ventricosus</name>
    <name type="common">Orbweaver spider</name>
    <name type="synonym">Epeira ventricosa</name>
    <dbReference type="NCBI Taxonomy" id="182803"/>
    <lineage>
        <taxon>Eukaryota</taxon>
        <taxon>Metazoa</taxon>
        <taxon>Ecdysozoa</taxon>
        <taxon>Arthropoda</taxon>
        <taxon>Chelicerata</taxon>
        <taxon>Arachnida</taxon>
        <taxon>Araneae</taxon>
        <taxon>Araneomorphae</taxon>
        <taxon>Entelegynae</taxon>
        <taxon>Araneoidea</taxon>
        <taxon>Araneidae</taxon>
        <taxon>Araneus</taxon>
    </lineage>
</organism>
<reference evidence="2 3" key="1">
    <citation type="journal article" date="2019" name="Sci. Rep.">
        <title>Orb-weaving spider Araneus ventricosus genome elucidates the spidroin gene catalogue.</title>
        <authorList>
            <person name="Kono N."/>
            <person name="Nakamura H."/>
            <person name="Ohtoshi R."/>
            <person name="Moran D.A.P."/>
            <person name="Shinohara A."/>
            <person name="Yoshida Y."/>
            <person name="Fujiwara M."/>
            <person name="Mori M."/>
            <person name="Tomita M."/>
            <person name="Arakawa K."/>
        </authorList>
    </citation>
    <scope>NUCLEOTIDE SEQUENCE [LARGE SCALE GENOMIC DNA]</scope>
</reference>
<dbReference type="EMBL" id="BGPR01006726">
    <property type="protein sequence ID" value="GBN21389.1"/>
    <property type="molecule type" value="Genomic_DNA"/>
</dbReference>
<name>A0A4Y2M3T1_ARAVE</name>
<sequence>MRMKKRPVSQEASATEQHDDNRNFAMTLIHPQNKIMQQWKLDETKATQEKENRDILPSLHHTSGQRRSSSSQNLDHSQHIGKIRACTKVPLRLRKMGTANALSHTRMHLHRILA</sequence>